<gene>
    <name evidence="7" type="ORF">DN051_01940</name>
</gene>
<dbReference type="EMBL" id="CP030073">
    <property type="protein sequence ID" value="AWW35576.1"/>
    <property type="molecule type" value="Genomic_DNA"/>
</dbReference>
<keyword evidence="3" id="KW-0285">Flavoprotein</keyword>
<name>A0A2Z4ISR3_9ACTN</name>
<protein>
    <submittedName>
        <fullName evidence="7">FAD-linked oxidoreductase</fullName>
    </submittedName>
</protein>
<sequence length="436" mass="45362">MTVVLGAAPSGLVGKVVTPDDRRYGMLCSTYTTVGAPAAVVLPESASDVAAALRLARERGLSVAIRSGGHGLSGSATNTDGLVIDLSAMSRVDVLDRAARLVRVEAGARWGQVTQALSSSGLAISSGDHGNVGVGGLATAGGIGWLVRHFGLTIDRVRAVEVVLADGTMVRADHLTEPDLLWVMRGAGAGAGVAIAFEIEAIELGDVGFVQLVAGVDRAGDTLRRWEVAMAKAPRELSTSVMLSSHSVTPVAFITAVVASDEQARIMRAIQPLLGIGKVTIQQAHVVPYTNLIASAQMQSNTGQMPSHTTNGLFTELTPDAARALVAAASGPDPVLLQMRSLGGAVNDMDPSATAYAHRHQQTMVIASTFPPDAQQELVAAWDTIAPYSDGTYASLQSNPSKSMMASAYPGPTGARVVDLWKRYDPDGVLRQPLGK</sequence>
<dbReference type="PROSITE" id="PS00862">
    <property type="entry name" value="OX2_COVAL_FAD"/>
    <property type="match status" value="1"/>
</dbReference>
<evidence type="ECO:0000313" key="8">
    <source>
        <dbReference type="Proteomes" id="UP000249616"/>
    </source>
</evidence>
<dbReference type="KEGG" id="scad:DN051_01940"/>
<comment type="similarity">
    <text evidence="2">Belongs to the oxygen-dependent FAD-linked oxidoreductase family.</text>
</comment>
<evidence type="ECO:0000313" key="7">
    <source>
        <dbReference type="EMBL" id="AWW35576.1"/>
    </source>
</evidence>
<proteinExistence type="inferred from homology"/>
<dbReference type="InterPro" id="IPR016166">
    <property type="entry name" value="FAD-bd_PCMH"/>
</dbReference>
<keyword evidence="4" id="KW-0274">FAD</keyword>
<dbReference type="AlphaFoldDB" id="A0A2Z4ISR3"/>
<organism evidence="7 8">
    <name type="scientific">Streptomyces cadmiisoli</name>
    <dbReference type="NCBI Taxonomy" id="2184053"/>
    <lineage>
        <taxon>Bacteria</taxon>
        <taxon>Bacillati</taxon>
        <taxon>Actinomycetota</taxon>
        <taxon>Actinomycetes</taxon>
        <taxon>Kitasatosporales</taxon>
        <taxon>Streptomycetaceae</taxon>
        <taxon>Streptomyces</taxon>
        <taxon>Streptomyces aurantiacus group</taxon>
    </lineage>
</organism>
<keyword evidence="8" id="KW-1185">Reference proteome</keyword>
<dbReference type="InterPro" id="IPR006094">
    <property type="entry name" value="Oxid_FAD_bind_N"/>
</dbReference>
<evidence type="ECO:0000256" key="1">
    <source>
        <dbReference type="ARBA" id="ARBA00001974"/>
    </source>
</evidence>
<dbReference type="InterPro" id="IPR050416">
    <property type="entry name" value="FAD-linked_Oxidoreductase"/>
</dbReference>
<dbReference type="Gene3D" id="3.30.43.10">
    <property type="entry name" value="Uridine Diphospho-n-acetylenolpyruvylglucosamine Reductase, domain 2"/>
    <property type="match status" value="1"/>
</dbReference>
<dbReference type="PANTHER" id="PTHR42973:SF39">
    <property type="entry name" value="FAD-BINDING PCMH-TYPE DOMAIN-CONTAINING PROTEIN"/>
    <property type="match status" value="1"/>
</dbReference>
<accession>A0A2Z4ISR3</accession>
<dbReference type="InterPro" id="IPR016169">
    <property type="entry name" value="FAD-bd_PCMH_sub2"/>
</dbReference>
<dbReference type="Proteomes" id="UP000249616">
    <property type="component" value="Chromosome"/>
</dbReference>
<dbReference type="PROSITE" id="PS51387">
    <property type="entry name" value="FAD_PCMH"/>
    <property type="match status" value="1"/>
</dbReference>
<dbReference type="GO" id="GO:0016491">
    <property type="term" value="F:oxidoreductase activity"/>
    <property type="evidence" value="ECO:0007669"/>
    <property type="project" value="UniProtKB-KW"/>
</dbReference>
<dbReference type="Gene3D" id="3.30.465.10">
    <property type="match status" value="1"/>
</dbReference>
<reference evidence="7 8" key="1">
    <citation type="journal article" date="2019" name="Int. J. Syst. Evol. Microbiol.">
        <title>Streptomyces cadmiisoli sp. nov., a novel actinomycete isolated from cadmium-contaminated soil.</title>
        <authorList>
            <person name="Li K."/>
            <person name="Tang X."/>
            <person name="Zhao J."/>
            <person name="Guo Y."/>
            <person name="Tang Y."/>
            <person name="Gao J."/>
        </authorList>
    </citation>
    <scope>NUCLEOTIDE SEQUENCE [LARGE SCALE GENOMIC DNA]</scope>
    <source>
        <strain evidence="7 8">ZFG47</strain>
    </source>
</reference>
<evidence type="ECO:0000256" key="4">
    <source>
        <dbReference type="ARBA" id="ARBA00022827"/>
    </source>
</evidence>
<comment type="cofactor">
    <cofactor evidence="1">
        <name>FAD</name>
        <dbReference type="ChEBI" id="CHEBI:57692"/>
    </cofactor>
</comment>
<dbReference type="Gene3D" id="3.40.462.20">
    <property type="match status" value="1"/>
</dbReference>
<evidence type="ECO:0000256" key="3">
    <source>
        <dbReference type="ARBA" id="ARBA00022630"/>
    </source>
</evidence>
<keyword evidence="5" id="KW-0560">Oxidoreductase</keyword>
<evidence type="ECO:0000256" key="5">
    <source>
        <dbReference type="ARBA" id="ARBA00023002"/>
    </source>
</evidence>
<dbReference type="InterPro" id="IPR036318">
    <property type="entry name" value="FAD-bd_PCMH-like_sf"/>
</dbReference>
<dbReference type="InterPro" id="IPR006093">
    <property type="entry name" value="Oxy_OxRdtase_FAD_BS"/>
</dbReference>
<evidence type="ECO:0000259" key="6">
    <source>
        <dbReference type="PROSITE" id="PS51387"/>
    </source>
</evidence>
<dbReference type="SUPFAM" id="SSF56176">
    <property type="entry name" value="FAD-binding/transporter-associated domain-like"/>
    <property type="match status" value="1"/>
</dbReference>
<dbReference type="RefSeq" id="WP_112437746.1">
    <property type="nucleotide sequence ID" value="NZ_CP030073.1"/>
</dbReference>
<dbReference type="InterPro" id="IPR016167">
    <property type="entry name" value="FAD-bd_PCMH_sub1"/>
</dbReference>
<dbReference type="PANTHER" id="PTHR42973">
    <property type="entry name" value="BINDING OXIDOREDUCTASE, PUTATIVE (AFU_ORTHOLOGUE AFUA_1G17690)-RELATED"/>
    <property type="match status" value="1"/>
</dbReference>
<feature type="domain" description="FAD-binding PCMH-type" evidence="6">
    <location>
        <begin position="33"/>
        <end position="204"/>
    </location>
</feature>
<dbReference type="Pfam" id="PF01565">
    <property type="entry name" value="FAD_binding_4"/>
    <property type="match status" value="1"/>
</dbReference>
<evidence type="ECO:0000256" key="2">
    <source>
        <dbReference type="ARBA" id="ARBA00005466"/>
    </source>
</evidence>
<dbReference type="GO" id="GO:0071949">
    <property type="term" value="F:FAD binding"/>
    <property type="evidence" value="ECO:0007669"/>
    <property type="project" value="InterPro"/>
</dbReference>